<evidence type="ECO:0000256" key="2">
    <source>
        <dbReference type="ARBA" id="ARBA00022840"/>
    </source>
</evidence>
<dbReference type="EMBL" id="RDQH01000336">
    <property type="protein sequence ID" value="RXH87510.1"/>
    <property type="molecule type" value="Genomic_DNA"/>
</dbReference>
<evidence type="ECO:0000313" key="4">
    <source>
        <dbReference type="EMBL" id="RXH87510.1"/>
    </source>
</evidence>
<dbReference type="AlphaFoldDB" id="A0A498IWD9"/>
<dbReference type="PANTHER" id="PTHR27005">
    <property type="entry name" value="WALL-ASSOCIATED RECEPTOR KINASE-LIKE 21"/>
    <property type="match status" value="1"/>
</dbReference>
<dbReference type="GO" id="GO:0004674">
    <property type="term" value="F:protein serine/threonine kinase activity"/>
    <property type="evidence" value="ECO:0007669"/>
    <property type="project" value="TreeGrafter"/>
</dbReference>
<proteinExistence type="predicted"/>
<dbReference type="Gene3D" id="1.10.510.10">
    <property type="entry name" value="Transferase(Phosphotransferase) domain 1"/>
    <property type="match status" value="1"/>
</dbReference>
<dbReference type="Gene3D" id="3.30.200.20">
    <property type="entry name" value="Phosphorylase Kinase, domain 1"/>
    <property type="match status" value="1"/>
</dbReference>
<dbReference type="GO" id="GO:0005524">
    <property type="term" value="F:ATP binding"/>
    <property type="evidence" value="ECO:0007669"/>
    <property type="project" value="UniProtKB-KW"/>
</dbReference>
<dbReference type="InterPro" id="IPR011009">
    <property type="entry name" value="Kinase-like_dom_sf"/>
</dbReference>
<keyword evidence="5" id="KW-1185">Reference proteome</keyword>
<dbReference type="GO" id="GO:0007166">
    <property type="term" value="P:cell surface receptor signaling pathway"/>
    <property type="evidence" value="ECO:0007669"/>
    <property type="project" value="InterPro"/>
</dbReference>
<dbReference type="InterPro" id="IPR045274">
    <property type="entry name" value="WAK-like"/>
</dbReference>
<keyword evidence="2" id="KW-0067">ATP-binding</keyword>
<sequence length="430" mass="48646">MSSKVLNRKEERQRSFLDNGSILLEDLIASCDGKSNPICCYSADELTRATNNFDPSCIMQDCSPTENSQFPSSIHVYGGYKMFRGFIHDRSIIVKKFMGTGDEAKSMAIRDIIISMQMSNHKNVLKLLGCCLESSVPALVHEYAMEGVLNDHGGLGGNENYSSLPWKTRLRIAKQLANALTYLHTAFPRPIIHRDLKPSCIFLGHDYVPKLTNFSLSISIPPMQSHVEDDLKGTFGYLDPSYMKSGYITEKSDVYSFGVHLLVFLTGQKVVDKYDAIEYQSIIAYVKQHVSEIGQIQTIVDPKINEDVGGDEKVQQQLQDFLQLALSCTQDEIERRPYMTDVARELINPYYHGKLNCVLLSDLVSKLPCLRKAERDVELSNHKNLKKDLKASCIFFGHYYVPKLCNFSHSITIPPMKSHVDDKVKDIWVP</sequence>
<dbReference type="GO" id="GO:0005886">
    <property type="term" value="C:plasma membrane"/>
    <property type="evidence" value="ECO:0007669"/>
    <property type="project" value="TreeGrafter"/>
</dbReference>
<comment type="caution">
    <text evidence="4">The sequence shown here is derived from an EMBL/GenBank/DDBJ whole genome shotgun (WGS) entry which is preliminary data.</text>
</comment>
<dbReference type="PANTHER" id="PTHR27005:SF466">
    <property type="entry name" value="NON-FUNCTIONAL PSEUDOKINASE ZED1-LIKE"/>
    <property type="match status" value="1"/>
</dbReference>
<feature type="domain" description="Protein kinase" evidence="3">
    <location>
        <begin position="1"/>
        <end position="351"/>
    </location>
</feature>
<evidence type="ECO:0000313" key="5">
    <source>
        <dbReference type="Proteomes" id="UP000290289"/>
    </source>
</evidence>
<dbReference type="InterPro" id="IPR000719">
    <property type="entry name" value="Prot_kinase_dom"/>
</dbReference>
<evidence type="ECO:0000259" key="3">
    <source>
        <dbReference type="PROSITE" id="PS50011"/>
    </source>
</evidence>
<name>A0A498IWD9_MALDO</name>
<dbReference type="Pfam" id="PF00069">
    <property type="entry name" value="Pkinase"/>
    <property type="match status" value="1"/>
</dbReference>
<gene>
    <name evidence="4" type="ORF">DVH24_034410</name>
</gene>
<dbReference type="PROSITE" id="PS50011">
    <property type="entry name" value="PROTEIN_KINASE_DOM"/>
    <property type="match status" value="1"/>
</dbReference>
<keyword evidence="1" id="KW-0547">Nucleotide-binding</keyword>
<accession>A0A498IWD9</accession>
<protein>
    <recommendedName>
        <fullName evidence="3">Protein kinase domain-containing protein</fullName>
    </recommendedName>
</protein>
<dbReference type="Proteomes" id="UP000290289">
    <property type="component" value="Chromosome 10"/>
</dbReference>
<reference evidence="4 5" key="1">
    <citation type="submission" date="2018-10" db="EMBL/GenBank/DDBJ databases">
        <title>A high-quality apple genome assembly.</title>
        <authorList>
            <person name="Hu J."/>
        </authorList>
    </citation>
    <scope>NUCLEOTIDE SEQUENCE [LARGE SCALE GENOMIC DNA]</scope>
    <source>
        <strain evidence="5">cv. HFTH1</strain>
        <tissue evidence="4">Young leaf</tissue>
    </source>
</reference>
<dbReference type="STRING" id="3750.A0A498IWD9"/>
<dbReference type="SUPFAM" id="SSF56112">
    <property type="entry name" value="Protein kinase-like (PK-like)"/>
    <property type="match status" value="1"/>
</dbReference>
<organism evidence="4 5">
    <name type="scientific">Malus domestica</name>
    <name type="common">Apple</name>
    <name type="synonym">Pyrus malus</name>
    <dbReference type="NCBI Taxonomy" id="3750"/>
    <lineage>
        <taxon>Eukaryota</taxon>
        <taxon>Viridiplantae</taxon>
        <taxon>Streptophyta</taxon>
        <taxon>Embryophyta</taxon>
        <taxon>Tracheophyta</taxon>
        <taxon>Spermatophyta</taxon>
        <taxon>Magnoliopsida</taxon>
        <taxon>eudicotyledons</taxon>
        <taxon>Gunneridae</taxon>
        <taxon>Pentapetalae</taxon>
        <taxon>rosids</taxon>
        <taxon>fabids</taxon>
        <taxon>Rosales</taxon>
        <taxon>Rosaceae</taxon>
        <taxon>Amygdaloideae</taxon>
        <taxon>Maleae</taxon>
        <taxon>Malus</taxon>
    </lineage>
</organism>
<evidence type="ECO:0000256" key="1">
    <source>
        <dbReference type="ARBA" id="ARBA00022741"/>
    </source>
</evidence>